<dbReference type="AlphaFoldDB" id="A0A2S4UZZ8"/>
<evidence type="ECO:0000313" key="2">
    <source>
        <dbReference type="Proteomes" id="UP000238274"/>
    </source>
</evidence>
<proteinExistence type="predicted"/>
<dbReference type="VEuPathDB" id="FungiDB:PSHT_11959"/>
<reference evidence="2" key="3">
    <citation type="journal article" date="2018" name="Mol. Plant Microbe Interact.">
        <title>Genome sequence resources for the wheat stripe rust pathogen (Puccinia striiformis f. sp. tritici) and the barley stripe rust pathogen (Puccinia striiformis f. sp. hordei).</title>
        <authorList>
            <person name="Xia C."/>
            <person name="Wang M."/>
            <person name="Yin C."/>
            <person name="Cornejo O.E."/>
            <person name="Hulbert S.H."/>
            <person name="Chen X."/>
        </authorList>
    </citation>
    <scope>NUCLEOTIDE SEQUENCE [LARGE SCALE GENOMIC DNA]</scope>
    <source>
        <strain evidence="2">93TX-2</strain>
    </source>
</reference>
<dbReference type="EMBL" id="PKSM01000208">
    <property type="protein sequence ID" value="POW02820.1"/>
    <property type="molecule type" value="Genomic_DNA"/>
</dbReference>
<sequence>MIQGFRRQQLAILSDELNPSALYKEPSSKLKYILELQTALEITLDQITTALLTLVQRVMTQFARGRRTNDQHNTELIRVDGLEKHLTGRLFVMMHRVFEESDELIQQLGLSKKQSNHWIEVASIRKRVVLHSSSAQGEVKRTIKWFTGTQLDRIQHLWPSELLRIDQILHDSLMRTQASTNRKFSEWTINRKRLASSFTRMNSEQLNRSASAPGDFAKTLGQIQHILANDTTLQSSSYFLIARIRSLKIRLGTAYCLIVDYSVPIIPETDGLPTQSHFNAWVNDWDTAYKLTIQNLLKTIEIAFRHRLPHKIDSVENESTTGE</sequence>
<name>A0A2S4UZZ8_9BASI</name>
<dbReference type="Proteomes" id="UP000238274">
    <property type="component" value="Unassembled WGS sequence"/>
</dbReference>
<keyword evidence="2" id="KW-1185">Reference proteome</keyword>
<dbReference type="PANTHER" id="PTHR33069:SF3">
    <property type="entry name" value="DYNEIN HEAVY CHAIN TAIL DOMAIN-CONTAINING PROTEIN"/>
    <property type="match status" value="1"/>
</dbReference>
<dbReference type="PANTHER" id="PTHR33069">
    <property type="entry name" value="CHROMOSOME 7, WHOLE GENOME SHOTGUN SEQUENCE-RELATED"/>
    <property type="match status" value="1"/>
</dbReference>
<organism evidence="1 2">
    <name type="scientific">Puccinia striiformis</name>
    <dbReference type="NCBI Taxonomy" id="27350"/>
    <lineage>
        <taxon>Eukaryota</taxon>
        <taxon>Fungi</taxon>
        <taxon>Dikarya</taxon>
        <taxon>Basidiomycota</taxon>
        <taxon>Pucciniomycotina</taxon>
        <taxon>Pucciniomycetes</taxon>
        <taxon>Pucciniales</taxon>
        <taxon>Pucciniaceae</taxon>
        <taxon>Puccinia</taxon>
    </lineage>
</organism>
<comment type="caution">
    <text evidence="1">The sequence shown here is derived from an EMBL/GenBank/DDBJ whole genome shotgun (WGS) entry which is preliminary data.</text>
</comment>
<reference evidence="1 2" key="1">
    <citation type="submission" date="2017-12" db="EMBL/GenBank/DDBJ databases">
        <title>Gene loss provides genomic basis for host adaptation in cereal stripe rust fungi.</title>
        <authorList>
            <person name="Xia C."/>
        </authorList>
    </citation>
    <scope>NUCLEOTIDE SEQUENCE [LARGE SCALE GENOMIC DNA]</scope>
    <source>
        <strain evidence="1 2">93TX-2</strain>
    </source>
</reference>
<protein>
    <submittedName>
        <fullName evidence="1">Uncharacterized protein</fullName>
    </submittedName>
</protein>
<dbReference type="VEuPathDB" id="FungiDB:PSTT_01491"/>
<reference evidence="2" key="2">
    <citation type="journal article" date="2018" name="BMC Genomics">
        <title>Genomic insights into host adaptation between the wheat stripe rust pathogen (Puccinia striiformis f. sp. tritici) and the barley stripe rust pathogen (Puccinia striiformis f. sp. hordei).</title>
        <authorList>
            <person name="Xia C."/>
            <person name="Wang M."/>
            <person name="Yin C."/>
            <person name="Cornejo O.E."/>
            <person name="Hulbert S.H."/>
            <person name="Chen X."/>
        </authorList>
    </citation>
    <scope>NUCLEOTIDE SEQUENCE [LARGE SCALE GENOMIC DNA]</scope>
    <source>
        <strain evidence="2">93TX-2</strain>
    </source>
</reference>
<gene>
    <name evidence="1" type="ORF">PSHT_11959</name>
</gene>
<accession>A0A2S4UZZ8</accession>
<evidence type="ECO:0000313" key="1">
    <source>
        <dbReference type="EMBL" id="POW02820.1"/>
    </source>
</evidence>